<accession>A0A844QL93</accession>
<name>A0A844QL93_9HYPH</name>
<reference evidence="2 3" key="1">
    <citation type="submission" date="2019-12" db="EMBL/GenBank/DDBJ databases">
        <title>Nitratireductor arenosus sp. nov., Isolated from sea sand, Jeju island, South Korea.</title>
        <authorList>
            <person name="Kim W."/>
        </authorList>
    </citation>
    <scope>NUCLEOTIDE SEQUENCE [LARGE SCALE GENOMIC DNA]</scope>
    <source>
        <strain evidence="2 3">CAU 1489</strain>
    </source>
</reference>
<organism evidence="2 3">
    <name type="scientific">Nitratireductor arenosus</name>
    <dbReference type="NCBI Taxonomy" id="2682096"/>
    <lineage>
        <taxon>Bacteria</taxon>
        <taxon>Pseudomonadati</taxon>
        <taxon>Pseudomonadota</taxon>
        <taxon>Alphaproteobacteria</taxon>
        <taxon>Hyphomicrobiales</taxon>
        <taxon>Phyllobacteriaceae</taxon>
        <taxon>Nitratireductor</taxon>
    </lineage>
</organism>
<sequence>MSHAPIRQDLFAGLVNEPVSAGLSPAEKETDHTQKQRGPDPALPIRDPVPANDNRPSFAGEVAGFTSLGLEVARLLTGIGSAGHKGGEDGD</sequence>
<protein>
    <submittedName>
        <fullName evidence="2">Uncharacterized protein</fullName>
    </submittedName>
</protein>
<dbReference type="AlphaFoldDB" id="A0A844QL93"/>
<feature type="region of interest" description="Disordered" evidence="1">
    <location>
        <begin position="1"/>
        <end position="58"/>
    </location>
</feature>
<feature type="compositionally biased region" description="Basic and acidic residues" evidence="1">
    <location>
        <begin position="26"/>
        <end position="38"/>
    </location>
</feature>
<evidence type="ECO:0000256" key="1">
    <source>
        <dbReference type="SAM" id="MobiDB-lite"/>
    </source>
</evidence>
<gene>
    <name evidence="2" type="ORF">GN330_22785</name>
</gene>
<evidence type="ECO:0000313" key="3">
    <source>
        <dbReference type="Proteomes" id="UP000463224"/>
    </source>
</evidence>
<comment type="caution">
    <text evidence="2">The sequence shown here is derived from an EMBL/GenBank/DDBJ whole genome shotgun (WGS) entry which is preliminary data.</text>
</comment>
<evidence type="ECO:0000313" key="2">
    <source>
        <dbReference type="EMBL" id="MVB00076.1"/>
    </source>
</evidence>
<dbReference type="RefSeq" id="WP_156715930.1">
    <property type="nucleotide sequence ID" value="NZ_WPHG01000010.1"/>
</dbReference>
<proteinExistence type="predicted"/>
<dbReference type="EMBL" id="WPHG01000010">
    <property type="protein sequence ID" value="MVB00076.1"/>
    <property type="molecule type" value="Genomic_DNA"/>
</dbReference>
<dbReference type="Proteomes" id="UP000463224">
    <property type="component" value="Unassembled WGS sequence"/>
</dbReference>
<keyword evidence="3" id="KW-1185">Reference proteome</keyword>